<reference evidence="5" key="2">
    <citation type="submission" date="2017-01" db="EMBL/GenBank/DDBJ databases">
        <authorList>
            <person name="Poblete-Castro I."/>
        </authorList>
    </citation>
    <scope>NUCLEOTIDE SEQUENCE [LARGE SCALE GENOMIC DNA]</scope>
    <source>
        <strain evidence="5">DSM 18361 / CCUG 53116 / MT1</strain>
    </source>
</reference>
<dbReference type="AlphaFoldDB" id="A0A1H0NFU2"/>
<dbReference type="Proteomes" id="UP000198549">
    <property type="component" value="Chromosome I"/>
</dbReference>
<sequence length="289" mass="32282">MFSEHTELVIQPPPTKLLNPKLDIREIEENSDTYTGYISWDLIEAPNRTISYEYKVDGFLYAGIHEEGKVPKRFLVGSVNRPTTIEAYIAFFAGERGETSTYNFTFNPTPPHPVQNLKVQARTPAGTIIGWARSSSADVVSYAVSIDEAPPGLVSASASSYEFVGLPLNQTFLIEVWAINRYGVPSITESIIIEPLEGNPPRNFRVSNIYDQRITFAWSRPFAKSGKLVAYDFVRYVVGLPVTIPIEGLQEFLTIVDSLPQLTLTVKLRCVYEGGVRSDFVELIVPPRS</sequence>
<organism evidence="4 6">
    <name type="scientific">Pseudomonas reinekei</name>
    <dbReference type="NCBI Taxonomy" id="395598"/>
    <lineage>
        <taxon>Bacteria</taxon>
        <taxon>Pseudomonadati</taxon>
        <taxon>Pseudomonadota</taxon>
        <taxon>Gammaproteobacteria</taxon>
        <taxon>Pseudomonadales</taxon>
        <taxon>Pseudomonadaceae</taxon>
        <taxon>Pseudomonas</taxon>
    </lineage>
</organism>
<evidence type="ECO:0000313" key="4">
    <source>
        <dbReference type="EMBL" id="SDO91488.1"/>
    </source>
</evidence>
<dbReference type="EMBL" id="VZPS01000019">
    <property type="protein sequence ID" value="KAB0482599.1"/>
    <property type="molecule type" value="Genomic_DNA"/>
</dbReference>
<feature type="domain" description="Fibronectin type-III" evidence="1">
    <location>
        <begin position="113"/>
        <end position="198"/>
    </location>
</feature>
<proteinExistence type="predicted"/>
<dbReference type="EMBL" id="LT629709">
    <property type="protein sequence ID" value="SDO91488.1"/>
    <property type="molecule type" value="Genomic_DNA"/>
</dbReference>
<reference evidence="4 6" key="1">
    <citation type="submission" date="2016-10" db="EMBL/GenBank/DDBJ databases">
        <authorList>
            <person name="de Groot N.N."/>
        </authorList>
    </citation>
    <scope>NUCLEOTIDE SEQUENCE [LARGE SCALE GENOMIC DNA]</scope>
    <source>
        <strain evidence="4 6">BS3776</strain>
    </source>
</reference>
<dbReference type="InterPro" id="IPR036116">
    <property type="entry name" value="FN3_sf"/>
</dbReference>
<dbReference type="InterPro" id="IPR013783">
    <property type="entry name" value="Ig-like_fold"/>
</dbReference>
<evidence type="ECO:0000313" key="2">
    <source>
        <dbReference type="EMBL" id="KAB0482599.1"/>
    </source>
</evidence>
<name>A0A1H0NFU2_PSERE</name>
<gene>
    <name evidence="3" type="ORF">BVK86_15255</name>
    <name evidence="2" type="ORF">F7R15_23345</name>
    <name evidence="4" type="ORF">SAMN04490202_2243</name>
</gene>
<protein>
    <recommendedName>
        <fullName evidence="1">Fibronectin type-III domain-containing protein</fullName>
    </recommendedName>
</protein>
<dbReference type="Proteomes" id="UP000460142">
    <property type="component" value="Unassembled WGS sequence"/>
</dbReference>
<dbReference type="Proteomes" id="UP000186756">
    <property type="component" value="Unassembled WGS sequence"/>
</dbReference>
<dbReference type="Gene3D" id="2.60.40.10">
    <property type="entry name" value="Immunoglobulins"/>
    <property type="match status" value="1"/>
</dbReference>
<dbReference type="SMART" id="SM00060">
    <property type="entry name" value="FN3"/>
    <property type="match status" value="2"/>
</dbReference>
<dbReference type="InterPro" id="IPR003961">
    <property type="entry name" value="FN3_dom"/>
</dbReference>
<evidence type="ECO:0000259" key="1">
    <source>
        <dbReference type="PROSITE" id="PS50853"/>
    </source>
</evidence>
<evidence type="ECO:0000313" key="3">
    <source>
        <dbReference type="EMBL" id="OLU02208.1"/>
    </source>
</evidence>
<evidence type="ECO:0000313" key="7">
    <source>
        <dbReference type="Proteomes" id="UP000460142"/>
    </source>
</evidence>
<dbReference type="EMBL" id="MSTQ01000008">
    <property type="protein sequence ID" value="OLU02208.1"/>
    <property type="molecule type" value="Genomic_DNA"/>
</dbReference>
<reference evidence="3" key="3">
    <citation type="submission" date="2017-01" db="EMBL/GenBank/DDBJ databases">
        <authorList>
            <person name="Mah S.A."/>
            <person name="Swanson W.J."/>
            <person name="Moy G.W."/>
            <person name="Vacquier V.D."/>
        </authorList>
    </citation>
    <scope>NUCLEOTIDE SEQUENCE [LARGE SCALE GENOMIC DNA]</scope>
    <source>
        <strain evidence="3">MT1</strain>
    </source>
</reference>
<feature type="domain" description="Fibronectin type-III" evidence="1">
    <location>
        <begin position="200"/>
        <end position="289"/>
    </location>
</feature>
<keyword evidence="5" id="KW-1185">Reference proteome</keyword>
<dbReference type="RefSeq" id="WP_075947208.1">
    <property type="nucleotide sequence ID" value="NZ_LT629709.1"/>
</dbReference>
<accession>A0A1H0NFU2</accession>
<dbReference type="PROSITE" id="PS50853">
    <property type="entry name" value="FN3"/>
    <property type="match status" value="2"/>
</dbReference>
<evidence type="ECO:0000313" key="6">
    <source>
        <dbReference type="Proteomes" id="UP000198549"/>
    </source>
</evidence>
<evidence type="ECO:0000313" key="5">
    <source>
        <dbReference type="Proteomes" id="UP000186756"/>
    </source>
</evidence>
<dbReference type="SUPFAM" id="SSF49265">
    <property type="entry name" value="Fibronectin type III"/>
    <property type="match status" value="1"/>
</dbReference>
<reference evidence="2 7" key="4">
    <citation type="submission" date="2019-09" db="EMBL/GenBank/DDBJ databases">
        <title>Draft genome sequences of 48 bacterial type strains from the CCUG.</title>
        <authorList>
            <person name="Tunovic T."/>
            <person name="Pineiro-Iglesias B."/>
            <person name="Unosson C."/>
            <person name="Inganas E."/>
            <person name="Ohlen M."/>
            <person name="Cardew S."/>
            <person name="Jensie-Markopoulos S."/>
            <person name="Salva-Serra F."/>
            <person name="Jaen-Luchoro D."/>
            <person name="Karlsson R."/>
            <person name="Svensson-Stadler L."/>
            <person name="Chun J."/>
            <person name="Moore E."/>
        </authorList>
    </citation>
    <scope>NUCLEOTIDE SEQUENCE [LARGE SCALE GENOMIC DNA]</scope>
    <source>
        <strain evidence="2 7">CCUG 53116</strain>
    </source>
</reference>